<proteinExistence type="predicted"/>
<dbReference type="PANTHER" id="PTHR31194">
    <property type="entry name" value="SHN SHINE , DNA BINDING / TRANSCRIPTION FACTOR"/>
    <property type="match status" value="1"/>
</dbReference>
<feature type="domain" description="AP2/ERF" evidence="8">
    <location>
        <begin position="7"/>
        <end position="64"/>
    </location>
</feature>
<evidence type="ECO:0000256" key="2">
    <source>
        <dbReference type="ARBA" id="ARBA00023015"/>
    </source>
</evidence>
<dbReference type="GO" id="GO:0003677">
    <property type="term" value="F:DNA binding"/>
    <property type="evidence" value="ECO:0007669"/>
    <property type="project" value="UniProtKB-KW"/>
</dbReference>
<evidence type="ECO:0000259" key="8">
    <source>
        <dbReference type="PROSITE" id="PS51032"/>
    </source>
</evidence>
<feature type="coiled-coil region" evidence="6">
    <location>
        <begin position="149"/>
        <end position="176"/>
    </location>
</feature>
<keyword evidence="5" id="KW-0539">Nucleus</keyword>
<evidence type="ECO:0000256" key="6">
    <source>
        <dbReference type="SAM" id="Coils"/>
    </source>
</evidence>
<dbReference type="CDD" id="cd00018">
    <property type="entry name" value="AP2"/>
    <property type="match status" value="1"/>
</dbReference>
<dbReference type="AlphaFoldDB" id="A0A9Q1QJ48"/>
<comment type="caution">
    <text evidence="9">The sequence shown here is derived from an EMBL/GenBank/DDBJ whole genome shotgun (WGS) entry which is preliminary data.</text>
</comment>
<dbReference type="EMBL" id="JAKOGI010000118">
    <property type="protein sequence ID" value="KAJ8443431.1"/>
    <property type="molecule type" value="Genomic_DNA"/>
</dbReference>
<feature type="region of interest" description="Disordered" evidence="7">
    <location>
        <begin position="104"/>
        <end position="135"/>
    </location>
</feature>
<evidence type="ECO:0000256" key="7">
    <source>
        <dbReference type="SAM" id="MobiDB-lite"/>
    </source>
</evidence>
<protein>
    <recommendedName>
        <fullName evidence="8">AP2/ERF domain-containing protein</fullName>
    </recommendedName>
</protein>
<evidence type="ECO:0000256" key="1">
    <source>
        <dbReference type="ARBA" id="ARBA00004123"/>
    </source>
</evidence>
<keyword evidence="6" id="KW-0175">Coiled coil</keyword>
<dbReference type="InterPro" id="IPR050913">
    <property type="entry name" value="AP2/ERF_ERF"/>
</dbReference>
<evidence type="ECO:0000313" key="9">
    <source>
        <dbReference type="EMBL" id="KAJ8443431.1"/>
    </source>
</evidence>
<dbReference type="PANTHER" id="PTHR31194:SF61">
    <property type="entry name" value="ETHYLENE-RESPONSIVE TRANSCRIPTION FACTOR ERF003"/>
    <property type="match status" value="1"/>
</dbReference>
<comment type="subcellular location">
    <subcellularLocation>
        <location evidence="1">Nucleus</location>
    </subcellularLocation>
</comment>
<name>A0A9Q1QJ48_9CARY</name>
<dbReference type="InterPro" id="IPR036955">
    <property type="entry name" value="AP2/ERF_dom_sf"/>
</dbReference>
<dbReference type="GO" id="GO:0005634">
    <property type="term" value="C:nucleus"/>
    <property type="evidence" value="ECO:0007669"/>
    <property type="project" value="UniProtKB-SubCell"/>
</dbReference>
<dbReference type="PROSITE" id="PS51032">
    <property type="entry name" value="AP2_ERF"/>
    <property type="match status" value="1"/>
</dbReference>
<dbReference type="SMART" id="SM00380">
    <property type="entry name" value="AP2"/>
    <property type="match status" value="1"/>
</dbReference>
<keyword evidence="2" id="KW-0805">Transcription regulation</keyword>
<dbReference type="PRINTS" id="PR00367">
    <property type="entry name" value="ETHRSPELEMNT"/>
</dbReference>
<dbReference type="InterPro" id="IPR016177">
    <property type="entry name" value="DNA-bd_dom_sf"/>
</dbReference>
<dbReference type="SUPFAM" id="SSF54171">
    <property type="entry name" value="DNA-binding domain"/>
    <property type="match status" value="1"/>
</dbReference>
<dbReference type="GO" id="GO:0003700">
    <property type="term" value="F:DNA-binding transcription factor activity"/>
    <property type="evidence" value="ECO:0007669"/>
    <property type="project" value="InterPro"/>
</dbReference>
<dbReference type="FunFam" id="3.30.730.10:FF:000001">
    <property type="entry name" value="Ethylene-responsive transcription factor 2"/>
    <property type="match status" value="1"/>
</dbReference>
<dbReference type="Pfam" id="PF00847">
    <property type="entry name" value="AP2"/>
    <property type="match status" value="1"/>
</dbReference>
<sequence length="195" mass="21975">MARPQQRYRGVRQRHWGSWVSEIRHPILKTRIWLGTFETSEDAARAYDEAARLMCGPRARTNFPYNPNAPQTTSSKLLSATLTAKLHRCYMASLQLTKNNVTSAMQPQHRGPGPQFSGPSSHGGQGCHRYGSAAVGPTQLGPAPHWVVKVESDQLFESQQQQLEQQKQEFEPLEEDDIEQMIQELLDYGSIEIAS</sequence>
<accession>A0A9Q1QJ48</accession>
<reference evidence="9" key="1">
    <citation type="submission" date="2022-04" db="EMBL/GenBank/DDBJ databases">
        <title>Carnegiea gigantea Genome sequencing and assembly v2.</title>
        <authorList>
            <person name="Copetti D."/>
            <person name="Sanderson M.J."/>
            <person name="Burquez A."/>
            <person name="Wojciechowski M.F."/>
        </authorList>
    </citation>
    <scope>NUCLEOTIDE SEQUENCE</scope>
    <source>
        <strain evidence="9">SGP5-SGP5p</strain>
        <tissue evidence="9">Aerial part</tissue>
    </source>
</reference>
<keyword evidence="4" id="KW-0804">Transcription</keyword>
<dbReference type="Proteomes" id="UP001153076">
    <property type="component" value="Unassembled WGS sequence"/>
</dbReference>
<keyword evidence="10" id="KW-1185">Reference proteome</keyword>
<gene>
    <name evidence="9" type="ORF">Cgig2_026218</name>
</gene>
<organism evidence="9 10">
    <name type="scientific">Carnegiea gigantea</name>
    <dbReference type="NCBI Taxonomy" id="171969"/>
    <lineage>
        <taxon>Eukaryota</taxon>
        <taxon>Viridiplantae</taxon>
        <taxon>Streptophyta</taxon>
        <taxon>Embryophyta</taxon>
        <taxon>Tracheophyta</taxon>
        <taxon>Spermatophyta</taxon>
        <taxon>Magnoliopsida</taxon>
        <taxon>eudicotyledons</taxon>
        <taxon>Gunneridae</taxon>
        <taxon>Pentapetalae</taxon>
        <taxon>Caryophyllales</taxon>
        <taxon>Cactineae</taxon>
        <taxon>Cactaceae</taxon>
        <taxon>Cactoideae</taxon>
        <taxon>Echinocereeae</taxon>
        <taxon>Carnegiea</taxon>
    </lineage>
</organism>
<evidence type="ECO:0000313" key="10">
    <source>
        <dbReference type="Proteomes" id="UP001153076"/>
    </source>
</evidence>
<evidence type="ECO:0000256" key="4">
    <source>
        <dbReference type="ARBA" id="ARBA00023163"/>
    </source>
</evidence>
<dbReference type="Gene3D" id="3.30.730.10">
    <property type="entry name" value="AP2/ERF domain"/>
    <property type="match status" value="1"/>
</dbReference>
<evidence type="ECO:0000256" key="3">
    <source>
        <dbReference type="ARBA" id="ARBA00023125"/>
    </source>
</evidence>
<evidence type="ECO:0000256" key="5">
    <source>
        <dbReference type="ARBA" id="ARBA00023242"/>
    </source>
</evidence>
<keyword evidence="3" id="KW-0238">DNA-binding</keyword>
<dbReference type="InterPro" id="IPR001471">
    <property type="entry name" value="AP2/ERF_dom"/>
</dbReference>
<dbReference type="OrthoDB" id="1920676at2759"/>